<dbReference type="eggNOG" id="COG0515">
    <property type="taxonomic scope" value="Bacteria"/>
</dbReference>
<dbReference type="InterPro" id="IPR000719">
    <property type="entry name" value="Prot_kinase_dom"/>
</dbReference>
<dbReference type="PROSITE" id="PS50011">
    <property type="entry name" value="PROTEIN_KINASE_DOM"/>
    <property type="match status" value="1"/>
</dbReference>
<dbReference type="GO" id="GO:0004672">
    <property type="term" value="F:protein kinase activity"/>
    <property type="evidence" value="ECO:0007669"/>
    <property type="project" value="InterPro"/>
</dbReference>
<feature type="transmembrane region" description="Helical" evidence="1">
    <location>
        <begin position="402"/>
        <end position="423"/>
    </location>
</feature>
<feature type="transmembrane region" description="Helical" evidence="1">
    <location>
        <begin position="270"/>
        <end position="294"/>
    </location>
</feature>
<feature type="transmembrane region" description="Helical" evidence="1">
    <location>
        <begin position="375"/>
        <end position="396"/>
    </location>
</feature>
<keyword evidence="1" id="KW-1133">Transmembrane helix</keyword>
<dbReference type="EMBL" id="DS989848">
    <property type="protein sequence ID" value="EDX75880.1"/>
    <property type="molecule type" value="Genomic_DNA"/>
</dbReference>
<protein>
    <recommendedName>
        <fullName evidence="2">Protein kinase domain-containing protein</fullName>
    </recommendedName>
</protein>
<dbReference type="HOGENOM" id="CLU_025432_0_0_3"/>
<accession>B4VQR0</accession>
<keyword evidence="4" id="KW-1185">Reference proteome</keyword>
<feature type="transmembrane region" description="Helical" evidence="1">
    <location>
        <begin position="315"/>
        <end position="335"/>
    </location>
</feature>
<gene>
    <name evidence="3" type="ORF">MC7420_6535</name>
</gene>
<evidence type="ECO:0000259" key="2">
    <source>
        <dbReference type="PROSITE" id="PS50011"/>
    </source>
</evidence>
<evidence type="ECO:0000256" key="1">
    <source>
        <dbReference type="SAM" id="Phobius"/>
    </source>
</evidence>
<keyword evidence="1" id="KW-0812">Transmembrane</keyword>
<dbReference type="Gene3D" id="1.10.510.10">
    <property type="entry name" value="Transferase(Phosphotransferase) domain 1"/>
    <property type="match status" value="1"/>
</dbReference>
<dbReference type="Proteomes" id="UP000003835">
    <property type="component" value="Unassembled WGS sequence"/>
</dbReference>
<proteinExistence type="predicted"/>
<feature type="domain" description="Protein kinase" evidence="2">
    <location>
        <begin position="1"/>
        <end position="110"/>
    </location>
</feature>
<dbReference type="STRING" id="118168.MC7420_6535"/>
<evidence type="ECO:0000313" key="3">
    <source>
        <dbReference type="EMBL" id="EDX75880.1"/>
    </source>
</evidence>
<feature type="transmembrane region" description="Helical" evidence="1">
    <location>
        <begin position="237"/>
        <end position="258"/>
    </location>
</feature>
<dbReference type="AlphaFoldDB" id="B4VQR0"/>
<name>B4VQR0_9CYAN</name>
<reference evidence="3 4" key="1">
    <citation type="submission" date="2008-07" db="EMBL/GenBank/DDBJ databases">
        <authorList>
            <person name="Tandeau de Marsac N."/>
            <person name="Ferriera S."/>
            <person name="Johnson J."/>
            <person name="Kravitz S."/>
            <person name="Beeson K."/>
            <person name="Sutton G."/>
            <person name="Rogers Y.-H."/>
            <person name="Friedman R."/>
            <person name="Frazier M."/>
            <person name="Venter J.C."/>
        </authorList>
    </citation>
    <scope>NUCLEOTIDE SEQUENCE [LARGE SCALE GENOMIC DNA]</scope>
    <source>
        <strain evidence="3 4">PCC 7420</strain>
    </source>
</reference>
<dbReference type="InterPro" id="IPR011009">
    <property type="entry name" value="Kinase-like_dom_sf"/>
</dbReference>
<organism evidence="3 4">
    <name type="scientific">Coleofasciculus chthonoplastes PCC 7420</name>
    <dbReference type="NCBI Taxonomy" id="118168"/>
    <lineage>
        <taxon>Bacteria</taxon>
        <taxon>Bacillati</taxon>
        <taxon>Cyanobacteriota</taxon>
        <taxon>Cyanophyceae</taxon>
        <taxon>Coleofasciculales</taxon>
        <taxon>Coleofasciculaceae</taxon>
        <taxon>Coleofasciculus</taxon>
    </lineage>
</organism>
<feature type="transmembrane region" description="Helical" evidence="1">
    <location>
        <begin position="341"/>
        <end position="363"/>
    </location>
</feature>
<evidence type="ECO:0000313" key="4">
    <source>
        <dbReference type="Proteomes" id="UP000003835"/>
    </source>
</evidence>
<sequence>MAHIGGSEIAMSSVAKGTIGFIAPELLFNQQVSEASDLYGLGATLICLLTGIASTDISQLIDEDYRINFKHRVPRLSLRWIEWLQRMVELKPKDRFLDAETALEALNPIYVIRVPEVNLNVPCLEVTAKKLGEKITKKVILTNSVPDTILESRWQIAPHLSDPPHTPDFHEWIYFEQTHFVSNQVLCKITVDTRKLMANKLYEREILIHSNSHPETQSLMLNVKTAPVPIPAKKLPYFSVGLLIFFAAAATWVEAMAWDGIVRHSGTVGVAIAVFISVLVAGLGLVAAITSGWISQGMAKVRSRFGVKVKALDTVAAVFFAGVAAIVVARFGAQFRATDMAIAAFAAVDAVVFMAAFEGEGVAQSCVQRGFSQGLAFGVSVLSAALGISLGMALKLGVVNGMVLGAILGTSFPLATLILYPPLDRAKRIARYRKVERNLIKP</sequence>
<dbReference type="SUPFAM" id="SSF56112">
    <property type="entry name" value="Protein kinase-like (PK-like)"/>
    <property type="match status" value="1"/>
</dbReference>
<dbReference type="GO" id="GO:0005524">
    <property type="term" value="F:ATP binding"/>
    <property type="evidence" value="ECO:0007669"/>
    <property type="project" value="InterPro"/>
</dbReference>
<keyword evidence="1" id="KW-0472">Membrane</keyword>